<accession>A0AAN8S2W0</accession>
<gene>
    <name evidence="1" type="ORF">RUM43_005426</name>
</gene>
<evidence type="ECO:0000313" key="2">
    <source>
        <dbReference type="Proteomes" id="UP001372834"/>
    </source>
</evidence>
<evidence type="ECO:0000313" key="1">
    <source>
        <dbReference type="EMBL" id="KAK6625135.1"/>
    </source>
</evidence>
<name>A0AAN8S2W0_POLSC</name>
<sequence length="98" mass="11414">MKRVRFEMKSRNHTASENIIVVKKVVGLGLVNFFEANGSIPRPHSLVLAIVDKRNPDNLPRETVRKLLTLQNPEEQNEEEKNERKKDEILIQVVLRCR</sequence>
<dbReference type="EMBL" id="JAWJWE010000037">
    <property type="protein sequence ID" value="KAK6625135.1"/>
    <property type="molecule type" value="Genomic_DNA"/>
</dbReference>
<organism evidence="1 2">
    <name type="scientific">Polyplax serrata</name>
    <name type="common">Common mouse louse</name>
    <dbReference type="NCBI Taxonomy" id="468196"/>
    <lineage>
        <taxon>Eukaryota</taxon>
        <taxon>Metazoa</taxon>
        <taxon>Ecdysozoa</taxon>
        <taxon>Arthropoda</taxon>
        <taxon>Hexapoda</taxon>
        <taxon>Insecta</taxon>
        <taxon>Pterygota</taxon>
        <taxon>Neoptera</taxon>
        <taxon>Paraneoptera</taxon>
        <taxon>Psocodea</taxon>
        <taxon>Troctomorpha</taxon>
        <taxon>Phthiraptera</taxon>
        <taxon>Anoplura</taxon>
        <taxon>Polyplacidae</taxon>
        <taxon>Polyplax</taxon>
    </lineage>
</organism>
<reference evidence="1 2" key="1">
    <citation type="submission" date="2023-10" db="EMBL/GenBank/DDBJ databases">
        <title>Genomes of two closely related lineages of the louse Polyplax serrata with different host specificities.</title>
        <authorList>
            <person name="Martinu J."/>
            <person name="Tarabai H."/>
            <person name="Stefka J."/>
            <person name="Hypsa V."/>
        </authorList>
    </citation>
    <scope>NUCLEOTIDE SEQUENCE [LARGE SCALE GENOMIC DNA]</scope>
    <source>
        <strain evidence="1">HR10_N</strain>
    </source>
</reference>
<protein>
    <submittedName>
        <fullName evidence="1">Uncharacterized protein</fullName>
    </submittedName>
</protein>
<dbReference type="Proteomes" id="UP001372834">
    <property type="component" value="Unassembled WGS sequence"/>
</dbReference>
<dbReference type="AlphaFoldDB" id="A0AAN8S2W0"/>
<comment type="caution">
    <text evidence="1">The sequence shown here is derived from an EMBL/GenBank/DDBJ whole genome shotgun (WGS) entry which is preliminary data.</text>
</comment>
<proteinExistence type="predicted"/>